<dbReference type="GO" id="GO:0005886">
    <property type="term" value="C:plasma membrane"/>
    <property type="evidence" value="ECO:0007669"/>
    <property type="project" value="TreeGrafter"/>
</dbReference>
<dbReference type="InterPro" id="IPR030389">
    <property type="entry name" value="G_FEOB_dom"/>
</dbReference>
<proteinExistence type="predicted"/>
<name>A0A498H3I9_9EURY</name>
<dbReference type="Pfam" id="PF02421">
    <property type="entry name" value="FeoB_N"/>
    <property type="match status" value="1"/>
</dbReference>
<sequence>MKRIVLMGNPNVGKSGMFSRLTGAHVITSNYPGTTVDYSRGTIHVDGAAVELVDAPGTYSLEPSNAAEETAAAMLETADLIVSVVDATNLERNLFLTLEVLERGKPVIVALNLWDEAVHQGIAVDVERLEDLLGVPVVATVGLSGQGISDLIGRLDEARPTGTIAPMDAEERWKTVGRITDAVQTITHRHPTLRDRLAEASVRPGSGILIALGVIAAAFWAVRLIGESLIQYIFEPLFDLYTPFVLQLSDLLGPGILHDILIGRLSDGGIDYVEAMGLLTTGLYVPFAMVLPYIVAFYLMLSIMEDSGYLPRLATLTDTFFHRLGMHGYGIIPLFLGLGCNVPGVLATRVLETRKQRFIAATLLGISIPCMAQIAMIFGVLGSFGMQYVAAVFLTLALVYLAAGLVLNRFIGGECPEIFLEIPPYRMPGARLTLKKTWTRVRGFIMEAVPYLFLGILIVNLLYTAGILDALGILLAPLMEGWLGLPPEATTALLVGILRKDLAVGMLVPLGMTPVQLVIAVTMLTMYFPCIATFAVLLRELGARDMLLSAAVMTGTALIVGGLMHLVLAGLFGGGL</sequence>
<feature type="transmembrane region" description="Helical" evidence="1">
    <location>
        <begin position="358"/>
        <end position="382"/>
    </location>
</feature>
<evidence type="ECO:0000256" key="1">
    <source>
        <dbReference type="SAM" id="Phobius"/>
    </source>
</evidence>
<dbReference type="CDD" id="cd01879">
    <property type="entry name" value="FeoB"/>
    <property type="match status" value="1"/>
</dbReference>
<evidence type="ECO:0000313" key="3">
    <source>
        <dbReference type="EMBL" id="RXE56805.1"/>
    </source>
</evidence>
<feature type="transmembrane region" description="Helical" evidence="1">
    <location>
        <begin position="550"/>
        <end position="572"/>
    </location>
</feature>
<accession>A0A498H3I9</accession>
<dbReference type="EMBL" id="LHQS01000001">
    <property type="protein sequence ID" value="RXE56805.1"/>
    <property type="molecule type" value="Genomic_DNA"/>
</dbReference>
<dbReference type="Gene3D" id="3.40.50.300">
    <property type="entry name" value="P-loop containing nucleotide triphosphate hydrolases"/>
    <property type="match status" value="1"/>
</dbReference>
<evidence type="ECO:0000259" key="2">
    <source>
        <dbReference type="PROSITE" id="PS51711"/>
    </source>
</evidence>
<dbReference type="Pfam" id="PF07664">
    <property type="entry name" value="FeoB_C"/>
    <property type="match status" value="1"/>
</dbReference>
<dbReference type="OrthoDB" id="85305at2157"/>
<feature type="transmembrane region" description="Helical" evidence="1">
    <location>
        <begin position="283"/>
        <end position="304"/>
    </location>
</feature>
<dbReference type="InterPro" id="IPR050860">
    <property type="entry name" value="FeoB_GTPase"/>
</dbReference>
<dbReference type="PRINTS" id="PR00326">
    <property type="entry name" value="GTP1OBG"/>
</dbReference>
<reference evidence="3 4" key="1">
    <citation type="journal article" date="2015" name="Int. J. Syst. Evol. Microbiol.">
        <title>Methanoculleus taiwanensis sp. nov., a methanogen isolated from deep marine sediment at the deformation front area near Taiwan.</title>
        <authorList>
            <person name="Weng C.Y."/>
            <person name="Chen S.C."/>
            <person name="Lai M.C."/>
            <person name="Wu S.Y."/>
            <person name="Lin S."/>
            <person name="Yang T.F."/>
            <person name="Chen P.C."/>
        </authorList>
    </citation>
    <scope>NUCLEOTIDE SEQUENCE [LARGE SCALE GENOMIC DNA]</scope>
    <source>
        <strain evidence="3 4">CYW4</strain>
    </source>
</reference>
<dbReference type="NCBIfam" id="TIGR00231">
    <property type="entry name" value="small_GTP"/>
    <property type="match status" value="1"/>
</dbReference>
<protein>
    <submittedName>
        <fullName evidence="3">Iron transporter FeoB</fullName>
    </submittedName>
</protein>
<dbReference type="GO" id="GO:0005525">
    <property type="term" value="F:GTP binding"/>
    <property type="evidence" value="ECO:0007669"/>
    <property type="project" value="InterPro"/>
</dbReference>
<dbReference type="InterPro" id="IPR011640">
    <property type="entry name" value="Fe2_transport_prot_B_C"/>
</dbReference>
<feature type="transmembrane region" description="Helical" evidence="1">
    <location>
        <begin position="208"/>
        <end position="234"/>
    </location>
</feature>
<dbReference type="SUPFAM" id="SSF52540">
    <property type="entry name" value="P-loop containing nucleoside triphosphate hydrolases"/>
    <property type="match status" value="1"/>
</dbReference>
<dbReference type="PANTHER" id="PTHR43185">
    <property type="entry name" value="FERROUS IRON TRANSPORT PROTEIN B"/>
    <property type="match status" value="1"/>
</dbReference>
<evidence type="ECO:0000313" key="4">
    <source>
        <dbReference type="Proteomes" id="UP000290932"/>
    </source>
</evidence>
<feature type="transmembrane region" description="Helical" evidence="1">
    <location>
        <begin position="451"/>
        <end position="476"/>
    </location>
</feature>
<dbReference type="RefSeq" id="WP_128692541.1">
    <property type="nucleotide sequence ID" value="NZ_LHQS01000001.1"/>
</dbReference>
<dbReference type="InterPro" id="IPR005225">
    <property type="entry name" value="Small_GTP-bd"/>
</dbReference>
<dbReference type="Proteomes" id="UP000290932">
    <property type="component" value="Unassembled WGS sequence"/>
</dbReference>
<dbReference type="PROSITE" id="PS51711">
    <property type="entry name" value="G_FEOB"/>
    <property type="match status" value="1"/>
</dbReference>
<dbReference type="AlphaFoldDB" id="A0A498H3I9"/>
<dbReference type="Pfam" id="PF07670">
    <property type="entry name" value="Gate"/>
    <property type="match status" value="2"/>
</dbReference>
<dbReference type="InterPro" id="IPR006073">
    <property type="entry name" value="GTP-bd"/>
</dbReference>
<keyword evidence="1" id="KW-0472">Membrane</keyword>
<organism evidence="3 4">
    <name type="scientific">Methanoculleus taiwanensis</name>
    <dbReference type="NCBI Taxonomy" id="1550565"/>
    <lineage>
        <taxon>Archaea</taxon>
        <taxon>Methanobacteriati</taxon>
        <taxon>Methanobacteriota</taxon>
        <taxon>Stenosarchaea group</taxon>
        <taxon>Methanomicrobia</taxon>
        <taxon>Methanomicrobiales</taxon>
        <taxon>Methanomicrobiaceae</taxon>
        <taxon>Methanoculleus</taxon>
    </lineage>
</organism>
<dbReference type="PANTHER" id="PTHR43185:SF1">
    <property type="entry name" value="FE(2+) TRANSPORTER FEOB"/>
    <property type="match status" value="1"/>
</dbReference>
<keyword evidence="1" id="KW-1133">Transmembrane helix</keyword>
<feature type="transmembrane region" description="Helical" evidence="1">
    <location>
        <begin position="388"/>
        <end position="407"/>
    </location>
</feature>
<dbReference type="InterPro" id="IPR027417">
    <property type="entry name" value="P-loop_NTPase"/>
</dbReference>
<keyword evidence="1" id="KW-0812">Transmembrane</keyword>
<dbReference type="GO" id="GO:0015093">
    <property type="term" value="F:ferrous iron transmembrane transporter activity"/>
    <property type="evidence" value="ECO:0007669"/>
    <property type="project" value="InterPro"/>
</dbReference>
<feature type="domain" description="FeoB-type G" evidence="2">
    <location>
        <begin position="1"/>
        <end position="161"/>
    </location>
</feature>
<feature type="transmembrane region" description="Helical" evidence="1">
    <location>
        <begin position="515"/>
        <end position="538"/>
    </location>
</feature>
<feature type="transmembrane region" description="Helical" evidence="1">
    <location>
        <begin position="324"/>
        <end position="346"/>
    </location>
</feature>
<dbReference type="InterPro" id="IPR011642">
    <property type="entry name" value="Gate_dom"/>
</dbReference>
<keyword evidence="4" id="KW-1185">Reference proteome</keyword>
<comment type="caution">
    <text evidence="3">The sequence shown here is derived from an EMBL/GenBank/DDBJ whole genome shotgun (WGS) entry which is preliminary data.</text>
</comment>
<gene>
    <name evidence="3" type="ORF">ABH15_01195</name>
</gene>